<dbReference type="Proteomes" id="UP001210126">
    <property type="component" value="Unassembled WGS sequence"/>
</dbReference>
<evidence type="ECO:0000313" key="8">
    <source>
        <dbReference type="EMBL" id="MRZ49369.1"/>
    </source>
</evidence>
<dbReference type="Proteomes" id="UP000095591">
    <property type="component" value="Unassembled WGS sequence"/>
</dbReference>
<dbReference type="Proteomes" id="UP000284660">
    <property type="component" value="Unassembled WGS sequence"/>
</dbReference>
<reference evidence="12 18" key="4">
    <citation type="submission" date="2018-08" db="EMBL/GenBank/DDBJ databases">
        <title>A genome reference for cultivated species of the human gut microbiota.</title>
        <authorList>
            <person name="Zou Y."/>
            <person name="Xue W."/>
            <person name="Luo G."/>
        </authorList>
    </citation>
    <scope>NUCLEOTIDE SEQUENCE [LARGE SCALE GENOMIC DNA]</scope>
    <source>
        <strain evidence="12 18">AM30-4</strain>
    </source>
</reference>
<dbReference type="SUPFAM" id="SSF47729">
    <property type="entry name" value="IHF-like DNA-binding proteins"/>
    <property type="match status" value="1"/>
</dbReference>
<evidence type="ECO:0000313" key="13">
    <source>
        <dbReference type="EMBL" id="TWV59417.1"/>
    </source>
</evidence>
<dbReference type="Proteomes" id="UP000441358">
    <property type="component" value="Unassembled WGS sequence"/>
</dbReference>
<evidence type="ECO:0000313" key="5">
    <source>
        <dbReference type="EMBL" id="MCB6520022.1"/>
    </source>
</evidence>
<dbReference type="EMBL" id="JAJCNI010000035">
    <property type="protein sequence ID" value="MCB6520022.1"/>
    <property type="molecule type" value="Genomic_DNA"/>
</dbReference>
<reference evidence="14" key="9">
    <citation type="submission" date="2023-03" db="EMBL/GenBank/DDBJ databases">
        <title>Parabacteroides distasonis, a bacteria resistant against UC.</title>
        <authorList>
            <person name="Dai W."/>
        </authorList>
    </citation>
    <scope>NUCLEOTIDE SEQUENCE</scope>
    <source>
        <strain evidence="14">F1-28</strain>
    </source>
</reference>
<dbReference type="Proteomes" id="UP000195950">
    <property type="component" value="Unassembled WGS sequence"/>
</dbReference>
<dbReference type="Proteomes" id="UP000432516">
    <property type="component" value="Unassembled WGS sequence"/>
</dbReference>
<sequence>MINYSTYMWKSPLDETAKEQAYAKNQVTKVMSFDDFVKHISDHNGVFTRGTVKGVVSDTCSCLVEQLLNGYKVQFGELGIFSISITCEPAATLKDFSSDNIKAVNILFNPGIDFENLRSKAEFNLVTSRAIQAASLKAVKENKDTVDLAALKKGDSESPDEI</sequence>
<evidence type="ECO:0000313" key="23">
    <source>
        <dbReference type="Proteomes" id="UP000461276"/>
    </source>
</evidence>
<evidence type="ECO:0000313" key="22">
    <source>
        <dbReference type="Proteomes" id="UP000441609"/>
    </source>
</evidence>
<reference evidence="11" key="3">
    <citation type="journal article" date="2018" name="BMC Genomics">
        <title>Whole genome sequencing and function prediction of 133 gut anaerobes isolated from chicken caecum in pure cultures.</title>
        <authorList>
            <person name="Medvecky M."/>
            <person name="Cejkova D."/>
            <person name="Polansky O."/>
            <person name="Karasova D."/>
            <person name="Kubasova T."/>
            <person name="Cizek A."/>
            <person name="Rychlik I."/>
        </authorList>
    </citation>
    <scope>NUCLEOTIDE SEQUENCE</scope>
    <source>
        <strain evidence="11">An199</strain>
    </source>
</reference>
<evidence type="ECO:0000313" key="14">
    <source>
        <dbReference type="EMBL" id="WET64078.1"/>
    </source>
</evidence>
<evidence type="ECO:0000313" key="9">
    <source>
        <dbReference type="EMBL" id="MRZ55000.1"/>
    </source>
</evidence>
<dbReference type="EMBL" id="CYXP01000002">
    <property type="protein sequence ID" value="CUM92187.1"/>
    <property type="molecule type" value="Genomic_DNA"/>
</dbReference>
<proteinExistence type="predicted"/>
<dbReference type="EMBL" id="WKMC01000002">
    <property type="protein sequence ID" value="MRZ49369.1"/>
    <property type="molecule type" value="Genomic_DNA"/>
</dbReference>
<dbReference type="EMBL" id="NFJX01000001">
    <property type="protein sequence ID" value="OUP22957.1"/>
    <property type="molecule type" value="Genomic_DNA"/>
</dbReference>
<reference evidence="6" key="8">
    <citation type="submission" date="2023-01" db="EMBL/GenBank/DDBJ databases">
        <title>Human gut microbiome strain richness.</title>
        <authorList>
            <person name="Chen-Liaw A."/>
        </authorList>
    </citation>
    <scope>NUCLEOTIDE SEQUENCE</scope>
    <source>
        <strain evidence="6">RTP21484st1_E5_RTP21484_190118</strain>
    </source>
</reference>
<dbReference type="OrthoDB" id="1012054at2"/>
<dbReference type="AlphaFoldDB" id="A0A173X4G9"/>
<evidence type="ECO:0000313" key="15">
    <source>
        <dbReference type="Proteomes" id="UP000095455"/>
    </source>
</evidence>
<dbReference type="Proteomes" id="UP000461276">
    <property type="component" value="Unassembled WGS sequence"/>
</dbReference>
<dbReference type="Proteomes" id="UP000095455">
    <property type="component" value="Unassembled WGS sequence"/>
</dbReference>
<dbReference type="EMBL" id="WKNE01000006">
    <property type="protein sequence ID" value="MRZ55000.1"/>
    <property type="molecule type" value="Genomic_DNA"/>
</dbReference>
<dbReference type="Proteomes" id="UP001221009">
    <property type="component" value="Chromosome"/>
</dbReference>
<reference evidence="15 16" key="1">
    <citation type="submission" date="2015-09" db="EMBL/GenBank/DDBJ databases">
        <authorList>
            <consortium name="Pathogen Informatics"/>
        </authorList>
    </citation>
    <scope>NUCLEOTIDE SEQUENCE [LARGE SCALE GENOMIC DNA]</scope>
    <source>
        <strain evidence="4 15">2789STDY5608822</strain>
        <strain evidence="3 16">2789STDY5608872</strain>
    </source>
</reference>
<accession>A0A173X4G9</accession>
<feature type="domain" description="HU" evidence="2">
    <location>
        <begin position="2"/>
        <end position="123"/>
    </location>
</feature>
<evidence type="ECO:0000256" key="1">
    <source>
        <dbReference type="ARBA" id="ARBA00023125"/>
    </source>
</evidence>
<evidence type="ECO:0000313" key="7">
    <source>
        <dbReference type="EMBL" id="MRY94449.1"/>
    </source>
</evidence>
<dbReference type="InterPro" id="IPR041607">
    <property type="entry name" value="HU-HIG"/>
</dbReference>
<dbReference type="EMBL" id="JAQMPJ010000002">
    <property type="protein sequence ID" value="MDB9004248.1"/>
    <property type="molecule type" value="Genomic_DNA"/>
</dbReference>
<dbReference type="EMBL" id="WKMO01000016">
    <property type="protein sequence ID" value="MSB74800.1"/>
    <property type="molecule type" value="Genomic_DNA"/>
</dbReference>
<evidence type="ECO:0000313" key="20">
    <source>
        <dbReference type="Proteomes" id="UP000432516"/>
    </source>
</evidence>
<dbReference type="EMBL" id="WKMY01000010">
    <property type="protein sequence ID" value="MRY94449.1"/>
    <property type="molecule type" value="Genomic_DNA"/>
</dbReference>
<evidence type="ECO:0000313" key="11">
    <source>
        <dbReference type="EMBL" id="OUP22957.1"/>
    </source>
</evidence>
<evidence type="ECO:0000313" key="10">
    <source>
        <dbReference type="EMBL" id="MSB74800.1"/>
    </source>
</evidence>
<dbReference type="EMBL" id="VOHW01000014">
    <property type="protein sequence ID" value="TWV59417.1"/>
    <property type="molecule type" value="Genomic_DNA"/>
</dbReference>
<dbReference type="Proteomes" id="UP000315827">
    <property type="component" value="Unassembled WGS sequence"/>
</dbReference>
<evidence type="ECO:0000313" key="3">
    <source>
        <dbReference type="EMBL" id="CUM92187.1"/>
    </source>
</evidence>
<dbReference type="EMBL" id="QSJN01000004">
    <property type="protein sequence ID" value="RHD75572.1"/>
    <property type="molecule type" value="Genomic_DNA"/>
</dbReference>
<gene>
    <name evidence="11" type="ORF">B5F32_01495</name>
    <name evidence="12" type="ORF">DW782_07815</name>
    <name evidence="4" type="ORF">ERS852380_00410</name>
    <name evidence="3" type="ORF">ERS852429_01115</name>
    <name evidence="13" type="ORF">FSA05_18090</name>
    <name evidence="8" type="ORF">GKD66_03745</name>
    <name evidence="7" type="ORF">GKD67_14685</name>
    <name evidence="9" type="ORF">GKD68_09565</name>
    <name evidence="10" type="ORF">GKD70_16180</name>
    <name evidence="5" type="ORF">LI194_19770</name>
    <name evidence="14" type="ORF">P2T59_20640</name>
    <name evidence="6" type="ORF">PN599_04425</name>
</gene>
<name>A0A173X4G9_PARDI</name>
<evidence type="ECO:0000313" key="6">
    <source>
        <dbReference type="EMBL" id="MDB9004248.1"/>
    </source>
</evidence>
<dbReference type="Pfam" id="PF18291">
    <property type="entry name" value="HU-HIG"/>
    <property type="match status" value="1"/>
</dbReference>
<dbReference type="Proteomes" id="UP000441609">
    <property type="component" value="Unassembled WGS sequence"/>
</dbReference>
<keyword evidence="1 13" id="KW-0238">DNA-binding</keyword>
<evidence type="ECO:0000313" key="16">
    <source>
        <dbReference type="Proteomes" id="UP000095591"/>
    </source>
</evidence>
<dbReference type="OMA" id="CEPADSM"/>
<reference evidence="20 21" key="5">
    <citation type="journal article" date="2019" name="Nat. Med.">
        <title>A library of human gut bacterial isolates paired with longitudinal multiomics data enables mechanistic microbiome research.</title>
        <authorList>
            <person name="Poyet M."/>
            <person name="Groussin M."/>
            <person name="Gibbons S.M."/>
            <person name="Avila-Pacheco J."/>
            <person name="Jiang X."/>
            <person name="Kearney S.M."/>
            <person name="Perrotta A.R."/>
            <person name="Berdy B."/>
            <person name="Zhao S."/>
            <person name="Lieberman T.D."/>
            <person name="Swanson P.K."/>
            <person name="Smith M."/>
            <person name="Roesemann S."/>
            <person name="Alexander J.E."/>
            <person name="Rich S.A."/>
            <person name="Livny J."/>
            <person name="Vlamakis H."/>
            <person name="Clish C."/>
            <person name="Bullock K."/>
            <person name="Deik A."/>
            <person name="Scott J."/>
            <person name="Pierce K.A."/>
            <person name="Xavier R.J."/>
            <person name="Alm E.J."/>
        </authorList>
    </citation>
    <scope>NUCLEOTIDE SEQUENCE [LARGE SCALE GENOMIC DNA]</scope>
    <source>
        <strain evidence="9 20">BIOML-A2</strain>
        <strain evidence="10 22">BIOML-A20</strain>
        <strain evidence="8 21">BIOML-A32</strain>
        <strain evidence="7 23">BIOML-A9</strain>
    </source>
</reference>
<evidence type="ECO:0000313" key="4">
    <source>
        <dbReference type="EMBL" id="CUN46016.1"/>
    </source>
</evidence>
<dbReference type="Proteomes" id="UP001198806">
    <property type="component" value="Unassembled WGS sequence"/>
</dbReference>
<reference evidence="13 19" key="6">
    <citation type="submission" date="2019-07" db="EMBL/GenBank/DDBJ databases">
        <title>Genome sequencing of Parabacteroides distasonis iSURF_7.</title>
        <authorList>
            <person name="Degefu H.N."/>
            <person name="Ruoff K.L."/>
            <person name="Price C.E."/>
            <person name="Valls R.A."/>
            <person name="O'Toole G.A."/>
        </authorList>
    </citation>
    <scope>NUCLEOTIDE SEQUENCE [LARGE SCALE GENOMIC DNA]</scope>
    <source>
        <strain evidence="13 19">CFPLTA003_1B</strain>
    </source>
</reference>
<evidence type="ECO:0000313" key="17">
    <source>
        <dbReference type="Proteomes" id="UP000195950"/>
    </source>
</evidence>
<evidence type="ECO:0000313" key="18">
    <source>
        <dbReference type="Proteomes" id="UP000284660"/>
    </source>
</evidence>
<organism evidence="13 19">
    <name type="scientific">Parabacteroides distasonis</name>
    <dbReference type="NCBI Taxonomy" id="823"/>
    <lineage>
        <taxon>Bacteria</taxon>
        <taxon>Pseudomonadati</taxon>
        <taxon>Bacteroidota</taxon>
        <taxon>Bacteroidia</taxon>
        <taxon>Bacteroidales</taxon>
        <taxon>Tannerellaceae</taxon>
        <taxon>Parabacteroides</taxon>
    </lineage>
</organism>
<reference evidence="17" key="2">
    <citation type="submission" date="2017-04" db="EMBL/GenBank/DDBJ databases">
        <title>Function of individual gut microbiota members based on whole genome sequencing of pure cultures obtained from chicken caecum.</title>
        <authorList>
            <person name="Medvecky M."/>
            <person name="Cejkova D."/>
            <person name="Polansky O."/>
            <person name="Karasova D."/>
            <person name="Kubasova T."/>
            <person name="Cizek A."/>
            <person name="Rychlik I."/>
        </authorList>
    </citation>
    <scope>NUCLEOTIDE SEQUENCE [LARGE SCALE GENOMIC DNA]</scope>
    <source>
        <strain evidence="17">An199</strain>
    </source>
</reference>
<evidence type="ECO:0000313" key="12">
    <source>
        <dbReference type="EMBL" id="RHD75572.1"/>
    </source>
</evidence>
<dbReference type="EMBL" id="CYYK01000001">
    <property type="protein sequence ID" value="CUN46016.1"/>
    <property type="molecule type" value="Genomic_DNA"/>
</dbReference>
<dbReference type="EMBL" id="CP120353">
    <property type="protein sequence ID" value="WET64078.1"/>
    <property type="molecule type" value="Genomic_DNA"/>
</dbReference>
<evidence type="ECO:0000313" key="19">
    <source>
        <dbReference type="Proteomes" id="UP000315827"/>
    </source>
</evidence>
<dbReference type="RefSeq" id="WP_005859232.1">
    <property type="nucleotide sequence ID" value="NZ_AP019729.1"/>
</dbReference>
<evidence type="ECO:0000313" key="21">
    <source>
        <dbReference type="Proteomes" id="UP000441358"/>
    </source>
</evidence>
<dbReference type="GeneID" id="93523689"/>
<evidence type="ECO:0000259" key="2">
    <source>
        <dbReference type="Pfam" id="PF18291"/>
    </source>
</evidence>
<dbReference type="GO" id="GO:0003677">
    <property type="term" value="F:DNA binding"/>
    <property type="evidence" value="ECO:0007669"/>
    <property type="project" value="UniProtKB-KW"/>
</dbReference>
<protein>
    <submittedName>
        <fullName evidence="3 13">DNA-binding protein</fullName>
    </submittedName>
</protein>
<dbReference type="InterPro" id="IPR010992">
    <property type="entry name" value="IHF-like_DNA-bd_dom_sf"/>
</dbReference>
<reference evidence="5" key="7">
    <citation type="submission" date="2021-10" db="EMBL/GenBank/DDBJ databases">
        <title>Collection of gut derived symbiotic bacterial strains cultured from healthy donors.</title>
        <authorList>
            <person name="Lin H."/>
            <person name="Littmann E."/>
            <person name="Kohout C."/>
            <person name="Pamer E.G."/>
        </authorList>
    </citation>
    <scope>NUCLEOTIDE SEQUENCE</scope>
    <source>
        <strain evidence="5">DFI.2.94</strain>
    </source>
</reference>